<dbReference type="Proteomes" id="UP000229307">
    <property type="component" value="Unassembled WGS sequence"/>
</dbReference>
<dbReference type="PROSITE" id="PS01332">
    <property type="entry name" value="HTH_RRF2_1"/>
    <property type="match status" value="1"/>
</dbReference>
<dbReference type="PROSITE" id="PS51197">
    <property type="entry name" value="HTH_RRF2_2"/>
    <property type="match status" value="1"/>
</dbReference>
<accession>A0A2M7SAR1</accession>
<dbReference type="PANTHER" id="PTHR33221:SF5">
    <property type="entry name" value="HTH-TYPE TRANSCRIPTIONAL REGULATOR ISCR"/>
    <property type="match status" value="1"/>
</dbReference>
<dbReference type="GO" id="GO:0003677">
    <property type="term" value="F:DNA binding"/>
    <property type="evidence" value="ECO:0007669"/>
    <property type="project" value="UniProtKB-KW"/>
</dbReference>
<keyword evidence="1" id="KW-0238">DNA-binding</keyword>
<sequence length="148" mass="16517">MMKLSTKTRYGTRAMLELALNYGEKPLSINKIAKNQEISEKYLENLLIILKTAGLVKSVRGAKGGYELSRPPGEIRLNQIAQALEGSLAPVDCVDNEKACNRSGFCATRDVWTLIKQSIDNVLYSITLADLAQRQEMKAKDRPLVYNI</sequence>
<dbReference type="Gene3D" id="1.10.10.10">
    <property type="entry name" value="Winged helix-like DNA-binding domain superfamily/Winged helix DNA-binding domain"/>
    <property type="match status" value="1"/>
</dbReference>
<evidence type="ECO:0000313" key="3">
    <source>
        <dbReference type="Proteomes" id="UP000229307"/>
    </source>
</evidence>
<evidence type="ECO:0000313" key="2">
    <source>
        <dbReference type="EMBL" id="PIZ16549.1"/>
    </source>
</evidence>
<organism evidence="2 3">
    <name type="scientific">Candidatus Desantisbacteria bacterium CG_4_10_14_0_8_um_filter_48_22</name>
    <dbReference type="NCBI Taxonomy" id="1974543"/>
    <lineage>
        <taxon>Bacteria</taxon>
        <taxon>Candidatus Desantisiibacteriota</taxon>
    </lineage>
</organism>
<protein>
    <submittedName>
        <fullName evidence="2">Rrf2 family transcriptional regulator</fullName>
    </submittedName>
</protein>
<dbReference type="PANTHER" id="PTHR33221">
    <property type="entry name" value="WINGED HELIX-TURN-HELIX TRANSCRIPTIONAL REGULATOR, RRF2 FAMILY"/>
    <property type="match status" value="1"/>
</dbReference>
<comment type="caution">
    <text evidence="2">The sequence shown here is derived from an EMBL/GenBank/DDBJ whole genome shotgun (WGS) entry which is preliminary data.</text>
</comment>
<dbReference type="EMBL" id="PFMR01000180">
    <property type="protein sequence ID" value="PIZ16549.1"/>
    <property type="molecule type" value="Genomic_DNA"/>
</dbReference>
<dbReference type="Pfam" id="PF02082">
    <property type="entry name" value="Rrf2"/>
    <property type="match status" value="1"/>
</dbReference>
<dbReference type="InterPro" id="IPR030489">
    <property type="entry name" value="TR_Rrf2-type_CS"/>
</dbReference>
<dbReference type="GO" id="GO:0003700">
    <property type="term" value="F:DNA-binding transcription factor activity"/>
    <property type="evidence" value="ECO:0007669"/>
    <property type="project" value="TreeGrafter"/>
</dbReference>
<dbReference type="InterPro" id="IPR036390">
    <property type="entry name" value="WH_DNA-bd_sf"/>
</dbReference>
<name>A0A2M7SAR1_9BACT</name>
<dbReference type="GO" id="GO:0005829">
    <property type="term" value="C:cytosol"/>
    <property type="evidence" value="ECO:0007669"/>
    <property type="project" value="TreeGrafter"/>
</dbReference>
<reference evidence="3" key="1">
    <citation type="submission" date="2017-09" db="EMBL/GenBank/DDBJ databases">
        <title>Depth-based differentiation of microbial function through sediment-hosted aquifers and enrichment of novel symbionts in the deep terrestrial subsurface.</title>
        <authorList>
            <person name="Probst A.J."/>
            <person name="Ladd B."/>
            <person name="Jarett J.K."/>
            <person name="Geller-Mcgrath D.E."/>
            <person name="Sieber C.M.K."/>
            <person name="Emerson J.B."/>
            <person name="Anantharaman K."/>
            <person name="Thomas B.C."/>
            <person name="Malmstrom R."/>
            <person name="Stieglmeier M."/>
            <person name="Klingl A."/>
            <person name="Woyke T."/>
            <person name="Ryan C.M."/>
            <person name="Banfield J.F."/>
        </authorList>
    </citation>
    <scope>NUCLEOTIDE SEQUENCE [LARGE SCALE GENOMIC DNA]</scope>
</reference>
<dbReference type="SUPFAM" id="SSF46785">
    <property type="entry name" value="Winged helix' DNA-binding domain"/>
    <property type="match status" value="1"/>
</dbReference>
<proteinExistence type="predicted"/>
<dbReference type="InterPro" id="IPR036388">
    <property type="entry name" value="WH-like_DNA-bd_sf"/>
</dbReference>
<evidence type="ECO:0000256" key="1">
    <source>
        <dbReference type="ARBA" id="ARBA00023125"/>
    </source>
</evidence>
<dbReference type="AlphaFoldDB" id="A0A2M7SAR1"/>
<gene>
    <name evidence="2" type="ORF">COY52_06715</name>
</gene>
<dbReference type="NCBIfam" id="TIGR00738">
    <property type="entry name" value="rrf2_super"/>
    <property type="match status" value="1"/>
</dbReference>
<dbReference type="InterPro" id="IPR000944">
    <property type="entry name" value="Tscrpt_reg_Rrf2"/>
</dbReference>